<proteinExistence type="predicted"/>
<protein>
    <recommendedName>
        <fullName evidence="4">ANTAR domain-containing protein</fullName>
    </recommendedName>
</protein>
<dbReference type="Proteomes" id="UP001157017">
    <property type="component" value="Unassembled WGS sequence"/>
</dbReference>
<evidence type="ECO:0000256" key="1">
    <source>
        <dbReference type="SAM" id="MobiDB-lite"/>
    </source>
</evidence>
<organism evidence="2 3">
    <name type="scientific">Angustibacter aerolatus</name>
    <dbReference type="NCBI Taxonomy" id="1162965"/>
    <lineage>
        <taxon>Bacteria</taxon>
        <taxon>Bacillati</taxon>
        <taxon>Actinomycetota</taxon>
        <taxon>Actinomycetes</taxon>
        <taxon>Kineosporiales</taxon>
        <taxon>Kineosporiaceae</taxon>
    </lineage>
</organism>
<evidence type="ECO:0008006" key="4">
    <source>
        <dbReference type="Google" id="ProtNLM"/>
    </source>
</evidence>
<feature type="region of interest" description="Disordered" evidence="1">
    <location>
        <begin position="1"/>
        <end position="25"/>
    </location>
</feature>
<evidence type="ECO:0000313" key="3">
    <source>
        <dbReference type="Proteomes" id="UP001157017"/>
    </source>
</evidence>
<keyword evidence="3" id="KW-1185">Reference proteome</keyword>
<reference evidence="3" key="1">
    <citation type="journal article" date="2019" name="Int. J. Syst. Evol. Microbiol.">
        <title>The Global Catalogue of Microorganisms (GCM) 10K type strain sequencing project: providing services to taxonomists for standard genome sequencing and annotation.</title>
        <authorList>
            <consortium name="The Broad Institute Genomics Platform"/>
            <consortium name="The Broad Institute Genome Sequencing Center for Infectious Disease"/>
            <person name="Wu L."/>
            <person name="Ma J."/>
        </authorList>
    </citation>
    <scope>NUCLEOTIDE SEQUENCE [LARGE SCALE GENOMIC DNA]</scope>
    <source>
        <strain evidence="3">NBRC 108730</strain>
    </source>
</reference>
<gene>
    <name evidence="2" type="ORF">GCM10025868_36030</name>
</gene>
<dbReference type="EMBL" id="BSUZ01000001">
    <property type="protein sequence ID" value="GMA88353.1"/>
    <property type="molecule type" value="Genomic_DNA"/>
</dbReference>
<accession>A0ABQ6JLT2</accession>
<sequence>MSFTAKPSRRNSGFQASVTASPAGAVARSMSCRRAAVPTGTVDLPTTSVADDRCLARLAERAVDVGQVGGVLALALRGAHADEVHVAVGQARSSRC</sequence>
<name>A0ABQ6JLT2_9ACTN</name>
<comment type="caution">
    <text evidence="2">The sequence shown here is derived from an EMBL/GenBank/DDBJ whole genome shotgun (WGS) entry which is preliminary data.</text>
</comment>
<feature type="compositionally biased region" description="Polar residues" evidence="1">
    <location>
        <begin position="1"/>
        <end position="20"/>
    </location>
</feature>
<evidence type="ECO:0000313" key="2">
    <source>
        <dbReference type="EMBL" id="GMA88353.1"/>
    </source>
</evidence>